<keyword evidence="9" id="KW-0902">Two-component regulatory system</keyword>
<dbReference type="SMART" id="SM00388">
    <property type="entry name" value="HisKA"/>
    <property type="match status" value="1"/>
</dbReference>
<evidence type="ECO:0000256" key="4">
    <source>
        <dbReference type="ARBA" id="ARBA00022553"/>
    </source>
</evidence>
<proteinExistence type="predicted"/>
<evidence type="ECO:0000313" key="14">
    <source>
        <dbReference type="EMBL" id="MCW6536846.1"/>
    </source>
</evidence>
<protein>
    <recommendedName>
        <fullName evidence="3">histidine kinase</fullName>
        <ecNumber evidence="3">2.7.13.3</ecNumber>
    </recommendedName>
</protein>
<dbReference type="InterPro" id="IPR005467">
    <property type="entry name" value="His_kinase_dom"/>
</dbReference>
<dbReference type="PANTHER" id="PTHR45436">
    <property type="entry name" value="SENSOR HISTIDINE KINASE YKOH"/>
    <property type="match status" value="1"/>
</dbReference>
<keyword evidence="8 11" id="KW-1133">Transmembrane helix</keyword>
<keyword evidence="5" id="KW-0808">Transferase</keyword>
<keyword evidence="6 11" id="KW-0812">Transmembrane</keyword>
<dbReference type="InterPro" id="IPR036097">
    <property type="entry name" value="HisK_dim/P_sf"/>
</dbReference>
<dbReference type="GO" id="GO:0000155">
    <property type="term" value="F:phosphorelay sensor kinase activity"/>
    <property type="evidence" value="ECO:0007669"/>
    <property type="project" value="InterPro"/>
</dbReference>
<evidence type="ECO:0000256" key="10">
    <source>
        <dbReference type="ARBA" id="ARBA00023136"/>
    </source>
</evidence>
<evidence type="ECO:0000256" key="7">
    <source>
        <dbReference type="ARBA" id="ARBA00022777"/>
    </source>
</evidence>
<dbReference type="PROSITE" id="PS50885">
    <property type="entry name" value="HAMP"/>
    <property type="match status" value="1"/>
</dbReference>
<dbReference type="Gene3D" id="3.30.565.10">
    <property type="entry name" value="Histidine kinase-like ATPase, C-terminal domain"/>
    <property type="match status" value="1"/>
</dbReference>
<feature type="domain" description="HAMP" evidence="13">
    <location>
        <begin position="174"/>
        <end position="227"/>
    </location>
</feature>
<dbReference type="SMART" id="SM00304">
    <property type="entry name" value="HAMP"/>
    <property type="match status" value="1"/>
</dbReference>
<feature type="transmembrane region" description="Helical" evidence="11">
    <location>
        <begin position="12"/>
        <end position="30"/>
    </location>
</feature>
<name>A0AA41ZHP4_9SPHN</name>
<dbReference type="EC" id="2.7.13.3" evidence="3"/>
<evidence type="ECO:0000256" key="2">
    <source>
        <dbReference type="ARBA" id="ARBA00004370"/>
    </source>
</evidence>
<evidence type="ECO:0000256" key="8">
    <source>
        <dbReference type="ARBA" id="ARBA00022989"/>
    </source>
</evidence>
<dbReference type="PRINTS" id="PR00344">
    <property type="entry name" value="BCTRLSENSOR"/>
</dbReference>
<dbReference type="AlphaFoldDB" id="A0AA41ZHP4"/>
<sequence>MPAPRSLRSLTLAFLLVFFLAVALTGFATYRATQRAIVELVDERIDALSDAVLSQTRPGDVAAIIGRINVITDERDTGNVGFMLTDAGGHWLGGNVRLARPLALGYSTLGRRDRITGLSAGRALVRDAGGGLTLTTIAETEPIDRENKARRRLYMLGFGSIVLIVLAGTALFGALVSRRIGEVRETARAIIDGDMQRRITVDPAGGAFAEQAATFNHMLDRIAELMRQISNVSNDIAHDMRTPLARLRGRLALIAARPDAAGLADEIGEAMDQCDALLAMFAATLRIAEVEGGDRRAGFASLDLGALVGEIGEMMTAVAAESGHELVLGRCAPVRIEGDRQLLSQALINLIENALRYTPPGVTITLAVTRAETGAGAAAEIMVRDNGPGIAPGDRALALRRFGRLEPSRHNAGHGLGLPLVDAVARLHRGTLSLEDAAPGLRVTIRLPIAGG</sequence>
<organism evidence="14 15">
    <name type="scientific">Sphingomonas lycopersici</name>
    <dbReference type="NCBI Taxonomy" id="2951807"/>
    <lineage>
        <taxon>Bacteria</taxon>
        <taxon>Pseudomonadati</taxon>
        <taxon>Pseudomonadota</taxon>
        <taxon>Alphaproteobacteria</taxon>
        <taxon>Sphingomonadales</taxon>
        <taxon>Sphingomonadaceae</taxon>
        <taxon>Sphingomonas</taxon>
    </lineage>
</organism>
<dbReference type="PROSITE" id="PS50109">
    <property type="entry name" value="HIS_KIN"/>
    <property type="match status" value="1"/>
</dbReference>
<dbReference type="SUPFAM" id="SSF55874">
    <property type="entry name" value="ATPase domain of HSP90 chaperone/DNA topoisomerase II/histidine kinase"/>
    <property type="match status" value="1"/>
</dbReference>
<dbReference type="SUPFAM" id="SSF47384">
    <property type="entry name" value="Homodimeric domain of signal transducing histidine kinase"/>
    <property type="match status" value="1"/>
</dbReference>
<dbReference type="InterPro" id="IPR003661">
    <property type="entry name" value="HisK_dim/P_dom"/>
</dbReference>
<evidence type="ECO:0000259" key="12">
    <source>
        <dbReference type="PROSITE" id="PS50109"/>
    </source>
</evidence>
<evidence type="ECO:0000256" key="6">
    <source>
        <dbReference type="ARBA" id="ARBA00022692"/>
    </source>
</evidence>
<keyword evidence="15" id="KW-1185">Reference proteome</keyword>
<accession>A0AA41ZHP4</accession>
<keyword evidence="7" id="KW-0418">Kinase</keyword>
<dbReference type="Gene3D" id="1.10.287.130">
    <property type="match status" value="1"/>
</dbReference>
<keyword evidence="14" id="KW-0547">Nucleotide-binding</keyword>
<dbReference type="InterPro" id="IPR050428">
    <property type="entry name" value="TCS_sensor_his_kinase"/>
</dbReference>
<reference evidence="14" key="1">
    <citation type="submission" date="2022-06" db="EMBL/GenBank/DDBJ databases">
        <title>Sphingomonas sp. nov. isolated from rhizosphere soil of tomato.</title>
        <authorList>
            <person name="Dong H."/>
            <person name="Gao R."/>
        </authorList>
    </citation>
    <scope>NUCLEOTIDE SEQUENCE</scope>
    <source>
        <strain evidence="14">MMSM24</strain>
    </source>
</reference>
<evidence type="ECO:0000256" key="5">
    <source>
        <dbReference type="ARBA" id="ARBA00022679"/>
    </source>
</evidence>
<dbReference type="InterPro" id="IPR036890">
    <property type="entry name" value="HATPase_C_sf"/>
</dbReference>
<evidence type="ECO:0000256" key="9">
    <source>
        <dbReference type="ARBA" id="ARBA00023012"/>
    </source>
</evidence>
<dbReference type="GO" id="GO:0005886">
    <property type="term" value="C:plasma membrane"/>
    <property type="evidence" value="ECO:0007669"/>
    <property type="project" value="TreeGrafter"/>
</dbReference>
<evidence type="ECO:0000256" key="11">
    <source>
        <dbReference type="SAM" id="Phobius"/>
    </source>
</evidence>
<dbReference type="GO" id="GO:0005524">
    <property type="term" value="F:ATP binding"/>
    <property type="evidence" value="ECO:0007669"/>
    <property type="project" value="UniProtKB-KW"/>
</dbReference>
<dbReference type="RefSeq" id="WP_265270625.1">
    <property type="nucleotide sequence ID" value="NZ_JANFAU010000006.1"/>
</dbReference>
<dbReference type="CDD" id="cd00082">
    <property type="entry name" value="HisKA"/>
    <property type="match status" value="1"/>
</dbReference>
<comment type="subcellular location">
    <subcellularLocation>
        <location evidence="2">Membrane</location>
    </subcellularLocation>
</comment>
<keyword evidence="10 11" id="KW-0472">Membrane</keyword>
<evidence type="ECO:0000256" key="3">
    <source>
        <dbReference type="ARBA" id="ARBA00012438"/>
    </source>
</evidence>
<dbReference type="Proteomes" id="UP001165565">
    <property type="component" value="Unassembled WGS sequence"/>
</dbReference>
<dbReference type="PANTHER" id="PTHR45436:SF8">
    <property type="entry name" value="HISTIDINE KINASE"/>
    <property type="match status" value="1"/>
</dbReference>
<dbReference type="SMART" id="SM00387">
    <property type="entry name" value="HATPase_c"/>
    <property type="match status" value="1"/>
</dbReference>
<comment type="caution">
    <text evidence="14">The sequence shown here is derived from an EMBL/GenBank/DDBJ whole genome shotgun (WGS) entry which is preliminary data.</text>
</comment>
<dbReference type="EMBL" id="JANFAV010000016">
    <property type="protein sequence ID" value="MCW6536846.1"/>
    <property type="molecule type" value="Genomic_DNA"/>
</dbReference>
<keyword evidence="4" id="KW-0597">Phosphoprotein</keyword>
<evidence type="ECO:0000313" key="15">
    <source>
        <dbReference type="Proteomes" id="UP001165565"/>
    </source>
</evidence>
<evidence type="ECO:0000256" key="1">
    <source>
        <dbReference type="ARBA" id="ARBA00000085"/>
    </source>
</evidence>
<keyword evidence="14" id="KW-0067">ATP-binding</keyword>
<evidence type="ECO:0000259" key="13">
    <source>
        <dbReference type="PROSITE" id="PS50885"/>
    </source>
</evidence>
<dbReference type="InterPro" id="IPR003594">
    <property type="entry name" value="HATPase_dom"/>
</dbReference>
<dbReference type="InterPro" id="IPR004358">
    <property type="entry name" value="Sig_transdc_His_kin-like_C"/>
</dbReference>
<dbReference type="InterPro" id="IPR003660">
    <property type="entry name" value="HAMP_dom"/>
</dbReference>
<feature type="transmembrane region" description="Helical" evidence="11">
    <location>
        <begin position="153"/>
        <end position="176"/>
    </location>
</feature>
<dbReference type="Pfam" id="PF02518">
    <property type="entry name" value="HATPase_c"/>
    <property type="match status" value="1"/>
</dbReference>
<gene>
    <name evidence="14" type="ORF">NEE01_18870</name>
</gene>
<feature type="domain" description="Histidine kinase" evidence="12">
    <location>
        <begin position="235"/>
        <end position="451"/>
    </location>
</feature>
<comment type="catalytic activity">
    <reaction evidence="1">
        <text>ATP + protein L-histidine = ADP + protein N-phospho-L-histidine.</text>
        <dbReference type="EC" id="2.7.13.3"/>
    </reaction>
</comment>